<dbReference type="EMBL" id="BHXC01000006">
    <property type="protein sequence ID" value="GCB92554.1"/>
    <property type="molecule type" value="Genomic_DNA"/>
</dbReference>
<evidence type="ECO:0000256" key="1">
    <source>
        <dbReference type="SAM" id="MobiDB-lite"/>
    </source>
</evidence>
<proteinExistence type="predicted"/>
<comment type="caution">
    <text evidence="2">The sequence shown here is derived from an EMBL/GenBank/DDBJ whole genome shotgun (WGS) entry which is preliminary data.</text>
</comment>
<reference evidence="2 3" key="1">
    <citation type="journal article" date="2019" name="Microbiol. Resour. Announc.">
        <title>Draft Genome Sequence of the Most Traditional epsilon-Poly-l-Lysine Producer, Streptomyces albulus NBRC14147.</title>
        <authorList>
            <person name="Yamanaka K."/>
            <person name="Hamano Y."/>
        </authorList>
    </citation>
    <scope>NUCLEOTIDE SEQUENCE [LARGE SCALE GENOMIC DNA]</scope>
    <source>
        <strain evidence="2 3">NBRC 14147</strain>
    </source>
</reference>
<gene>
    <name evidence="2" type="ORF">SALB_05321</name>
</gene>
<protein>
    <submittedName>
        <fullName evidence="2">Uncharacterized protein</fullName>
    </submittedName>
</protein>
<organism evidence="2 3">
    <name type="scientific">Streptomyces noursei</name>
    <name type="common">Streptomyces albulus</name>
    <dbReference type="NCBI Taxonomy" id="1971"/>
    <lineage>
        <taxon>Bacteria</taxon>
        <taxon>Bacillati</taxon>
        <taxon>Actinomycetota</taxon>
        <taxon>Actinomycetes</taxon>
        <taxon>Kitasatosporales</taxon>
        <taxon>Streptomycetaceae</taxon>
        <taxon>Streptomyces</taxon>
    </lineage>
</organism>
<evidence type="ECO:0000313" key="2">
    <source>
        <dbReference type="EMBL" id="GCB92554.1"/>
    </source>
</evidence>
<sequence>MKPESDLTQGEAWGDGDAPSALQSSLPAGWAADDDVPSAFDILDSTED</sequence>
<evidence type="ECO:0000313" key="3">
    <source>
        <dbReference type="Proteomes" id="UP000288351"/>
    </source>
</evidence>
<dbReference type="Proteomes" id="UP000288351">
    <property type="component" value="Unassembled WGS sequence"/>
</dbReference>
<accession>A0A401R4J7</accession>
<feature type="region of interest" description="Disordered" evidence="1">
    <location>
        <begin position="1"/>
        <end position="36"/>
    </location>
</feature>
<name>A0A401R4J7_STRNR</name>
<dbReference type="AlphaFoldDB" id="A0A401R4J7"/>